<accession>A0ABW5UY23</accession>
<name>A0ABW5UY23_9MICO</name>
<sequence>MAHGADAIGALGRYGHAPSTELLKTVGERLVAPTEFVWRDQEDDRIAATVIAVLQGDPDHANLTPMLTPIARLVPDAEPSRTSVAAANAMRSLRSLYVALEHPVIDQRTERAEVLPGAAARQRELSIALEPFTPWLFANTPG</sequence>
<keyword evidence="2" id="KW-1185">Reference proteome</keyword>
<reference evidence="2" key="1">
    <citation type="journal article" date="2019" name="Int. J. Syst. Evol. Microbiol.">
        <title>The Global Catalogue of Microorganisms (GCM) 10K type strain sequencing project: providing services to taxonomists for standard genome sequencing and annotation.</title>
        <authorList>
            <consortium name="The Broad Institute Genomics Platform"/>
            <consortium name="The Broad Institute Genome Sequencing Center for Infectious Disease"/>
            <person name="Wu L."/>
            <person name="Ma J."/>
        </authorList>
    </citation>
    <scope>NUCLEOTIDE SEQUENCE [LARGE SCALE GENOMIC DNA]</scope>
    <source>
        <strain evidence="2">TISTR 1514</strain>
    </source>
</reference>
<proteinExistence type="predicted"/>
<dbReference type="Pfam" id="PF10978">
    <property type="entry name" value="DUF2785"/>
    <property type="match status" value="1"/>
</dbReference>
<evidence type="ECO:0000313" key="1">
    <source>
        <dbReference type="EMBL" id="MFD2757240.1"/>
    </source>
</evidence>
<dbReference type="InterPro" id="IPR021247">
    <property type="entry name" value="DUF2785"/>
</dbReference>
<evidence type="ECO:0000313" key="2">
    <source>
        <dbReference type="Proteomes" id="UP001597492"/>
    </source>
</evidence>
<dbReference type="RefSeq" id="WP_019619873.1">
    <property type="nucleotide sequence ID" value="NZ_JBHUNE010000002.1"/>
</dbReference>
<organism evidence="1 2">
    <name type="scientific">Gulosibacter faecalis</name>
    <dbReference type="NCBI Taxonomy" id="272240"/>
    <lineage>
        <taxon>Bacteria</taxon>
        <taxon>Bacillati</taxon>
        <taxon>Actinomycetota</taxon>
        <taxon>Actinomycetes</taxon>
        <taxon>Micrococcales</taxon>
        <taxon>Microbacteriaceae</taxon>
        <taxon>Gulosibacter</taxon>
    </lineage>
</organism>
<comment type="caution">
    <text evidence="1">The sequence shown here is derived from an EMBL/GenBank/DDBJ whole genome shotgun (WGS) entry which is preliminary data.</text>
</comment>
<dbReference type="EMBL" id="JBHUNE010000002">
    <property type="protein sequence ID" value="MFD2757240.1"/>
    <property type="molecule type" value="Genomic_DNA"/>
</dbReference>
<protein>
    <submittedName>
        <fullName evidence="1">DUF2785 domain-containing protein</fullName>
    </submittedName>
</protein>
<dbReference type="Proteomes" id="UP001597492">
    <property type="component" value="Unassembled WGS sequence"/>
</dbReference>
<gene>
    <name evidence="1" type="ORF">ACFSW7_02460</name>
</gene>